<dbReference type="PANTHER" id="PTHR18964">
    <property type="entry name" value="ROK (REPRESSOR, ORF, KINASE) FAMILY"/>
    <property type="match status" value="1"/>
</dbReference>
<dbReference type="RefSeq" id="WP_184193992.1">
    <property type="nucleotide sequence ID" value="NZ_JACHGW010000002.1"/>
</dbReference>
<dbReference type="InterPro" id="IPR036388">
    <property type="entry name" value="WH-like_DNA-bd_sf"/>
</dbReference>
<sequence length="390" mass="42035">MAIQGKIQPGLLGRINEWRVLRTIQRHGALSRAELARATAITAPTASKAVEALIRDGWLVEVDDPDVRRGRPAKKLRLPAEEAQVLGVVVDWPECRLVVGGLDGNLRSEVRFETPKTYPELLATARHWAQTQLARPGVRTHGLCVALPGLIDYTEQRCLLSPNVHITDGQTPSKDLHAALGIECVIIHEGHALCLAERHARSAQGLDDFAVLDLSTGVGLPVVVRGQHFTGHRGLAGELGHITVNPTGRRCGCGNLGCLETEISDPALLQALGASTLEEAVARYNAGETDAIDARLDYLAIGIAAAIHLFNPPTLFLNSRLLSGCPTLLAKLQKQLKVRTLRPALDDCEILLAQGDKSQGVIAGIIEHLTSARLPTSLQELHRLDPELAS</sequence>
<dbReference type="InterPro" id="IPR036390">
    <property type="entry name" value="WH_DNA-bd_sf"/>
</dbReference>
<feature type="domain" description="HTH marR-type" evidence="2">
    <location>
        <begin position="16"/>
        <end position="69"/>
    </location>
</feature>
<evidence type="ECO:0000256" key="1">
    <source>
        <dbReference type="ARBA" id="ARBA00006479"/>
    </source>
</evidence>
<dbReference type="InterPro" id="IPR000835">
    <property type="entry name" value="HTH_MarR-typ"/>
</dbReference>
<dbReference type="GO" id="GO:0003700">
    <property type="term" value="F:DNA-binding transcription factor activity"/>
    <property type="evidence" value="ECO:0007669"/>
    <property type="project" value="InterPro"/>
</dbReference>
<dbReference type="Pfam" id="PF00480">
    <property type="entry name" value="ROK"/>
    <property type="match status" value="1"/>
</dbReference>
<dbReference type="SUPFAM" id="SSF46785">
    <property type="entry name" value="Winged helix' DNA-binding domain"/>
    <property type="match status" value="1"/>
</dbReference>
<keyword evidence="4" id="KW-1185">Reference proteome</keyword>
<gene>
    <name evidence="3" type="ORF">HNQ39_001743</name>
</gene>
<dbReference type="Proteomes" id="UP000520814">
    <property type="component" value="Unassembled WGS sequence"/>
</dbReference>
<evidence type="ECO:0000313" key="3">
    <source>
        <dbReference type="EMBL" id="MBB6049952.1"/>
    </source>
</evidence>
<accession>A0A7W9W6W3</accession>
<dbReference type="PANTHER" id="PTHR18964:SF173">
    <property type="entry name" value="GLUCOKINASE"/>
    <property type="match status" value="1"/>
</dbReference>
<dbReference type="SUPFAM" id="SSF53067">
    <property type="entry name" value="Actin-like ATPase domain"/>
    <property type="match status" value="1"/>
</dbReference>
<name>A0A7W9W6W3_ARMRO</name>
<dbReference type="InterPro" id="IPR000600">
    <property type="entry name" value="ROK"/>
</dbReference>
<dbReference type="Pfam" id="PF12802">
    <property type="entry name" value="MarR_2"/>
    <property type="match status" value="1"/>
</dbReference>
<dbReference type="AlphaFoldDB" id="A0A7W9W6W3"/>
<comment type="caution">
    <text evidence="3">The sequence shown here is derived from an EMBL/GenBank/DDBJ whole genome shotgun (WGS) entry which is preliminary data.</text>
</comment>
<reference evidence="3 4" key="1">
    <citation type="submission" date="2020-08" db="EMBL/GenBank/DDBJ databases">
        <title>Genomic Encyclopedia of Type Strains, Phase IV (KMG-IV): sequencing the most valuable type-strain genomes for metagenomic binning, comparative biology and taxonomic classification.</title>
        <authorList>
            <person name="Goeker M."/>
        </authorList>
    </citation>
    <scope>NUCLEOTIDE SEQUENCE [LARGE SCALE GENOMIC DNA]</scope>
    <source>
        <strain evidence="3 4">DSM 23562</strain>
    </source>
</reference>
<dbReference type="Gene3D" id="3.30.420.40">
    <property type="match status" value="2"/>
</dbReference>
<comment type="similarity">
    <text evidence="1">Belongs to the ROK (NagC/XylR) family.</text>
</comment>
<proteinExistence type="inferred from homology"/>
<dbReference type="Gene3D" id="1.10.10.10">
    <property type="entry name" value="Winged helix-like DNA-binding domain superfamily/Winged helix DNA-binding domain"/>
    <property type="match status" value="1"/>
</dbReference>
<organism evidence="3 4">
    <name type="scientific">Armatimonas rosea</name>
    <dbReference type="NCBI Taxonomy" id="685828"/>
    <lineage>
        <taxon>Bacteria</taxon>
        <taxon>Bacillati</taxon>
        <taxon>Armatimonadota</taxon>
        <taxon>Armatimonadia</taxon>
        <taxon>Armatimonadales</taxon>
        <taxon>Armatimonadaceae</taxon>
        <taxon>Armatimonas</taxon>
    </lineage>
</organism>
<evidence type="ECO:0000259" key="2">
    <source>
        <dbReference type="Pfam" id="PF12802"/>
    </source>
</evidence>
<dbReference type="EMBL" id="JACHGW010000002">
    <property type="protein sequence ID" value="MBB6049952.1"/>
    <property type="molecule type" value="Genomic_DNA"/>
</dbReference>
<evidence type="ECO:0000313" key="4">
    <source>
        <dbReference type="Proteomes" id="UP000520814"/>
    </source>
</evidence>
<protein>
    <submittedName>
        <fullName evidence="3">N-acetylglucosamine repressor</fullName>
    </submittedName>
</protein>
<dbReference type="InterPro" id="IPR043129">
    <property type="entry name" value="ATPase_NBD"/>
</dbReference>